<reference evidence="2 3" key="1">
    <citation type="submission" date="2024-02" db="EMBL/GenBank/DDBJ databases">
        <authorList>
            <person name="Chen Y."/>
            <person name="Shah S."/>
            <person name="Dougan E. K."/>
            <person name="Thang M."/>
            <person name="Chan C."/>
        </authorList>
    </citation>
    <scope>NUCLEOTIDE SEQUENCE [LARGE SCALE GENOMIC DNA]</scope>
</reference>
<keyword evidence="3" id="KW-1185">Reference proteome</keyword>
<protein>
    <submittedName>
        <fullName evidence="2">Uncharacterized protein</fullName>
    </submittedName>
</protein>
<dbReference type="Proteomes" id="UP001642484">
    <property type="component" value="Unassembled WGS sequence"/>
</dbReference>
<evidence type="ECO:0000313" key="2">
    <source>
        <dbReference type="EMBL" id="CAK9002173.1"/>
    </source>
</evidence>
<evidence type="ECO:0000256" key="1">
    <source>
        <dbReference type="SAM" id="Phobius"/>
    </source>
</evidence>
<dbReference type="EMBL" id="CAXAMN010002947">
    <property type="protein sequence ID" value="CAK9002173.1"/>
    <property type="molecule type" value="Genomic_DNA"/>
</dbReference>
<gene>
    <name evidence="2" type="ORF">CCMP2556_LOCUS6741</name>
</gene>
<evidence type="ECO:0000313" key="3">
    <source>
        <dbReference type="Proteomes" id="UP001642484"/>
    </source>
</evidence>
<sequence>MAQVSVFQKPRGQHILQFSTLRCIKMRISPRWYAVPVNLVLLIILLYLLAFSLKQARVVPDINEGAFVAAAIRYAFLIALPFLLFSAVFSIRTVQRLPGDEAARLIFRYWKDALPQSKDLPEKFRGVFWMSTDPSPELCTNFEAASFDAASRTMKLFPGAPYTWVWCDSYMGWAFYLFFTFINPIYTLQVRWDEAYRKAYLPSILFGCFNVDWMTCSAMYIEQLDDEGNEWARTSYVFGQTFKHGSYTLKKVIDKDGGELPAFDDMVLSLKEKREVQGYIKPWGQLVRGNVFHS</sequence>
<proteinExistence type="predicted"/>
<keyword evidence="1" id="KW-1133">Transmembrane helix</keyword>
<feature type="transmembrane region" description="Helical" evidence="1">
    <location>
        <begin position="32"/>
        <end position="53"/>
    </location>
</feature>
<feature type="transmembrane region" description="Helical" evidence="1">
    <location>
        <begin position="65"/>
        <end position="89"/>
    </location>
</feature>
<comment type="caution">
    <text evidence="2">The sequence shown here is derived from an EMBL/GenBank/DDBJ whole genome shotgun (WGS) entry which is preliminary data.</text>
</comment>
<keyword evidence="1" id="KW-0812">Transmembrane</keyword>
<keyword evidence="1" id="KW-0472">Membrane</keyword>
<name>A0ABP0IIP4_9DINO</name>
<accession>A0ABP0IIP4</accession>
<organism evidence="2 3">
    <name type="scientific">Durusdinium trenchii</name>
    <dbReference type="NCBI Taxonomy" id="1381693"/>
    <lineage>
        <taxon>Eukaryota</taxon>
        <taxon>Sar</taxon>
        <taxon>Alveolata</taxon>
        <taxon>Dinophyceae</taxon>
        <taxon>Suessiales</taxon>
        <taxon>Symbiodiniaceae</taxon>
        <taxon>Durusdinium</taxon>
    </lineage>
</organism>